<dbReference type="GO" id="GO:0003677">
    <property type="term" value="F:DNA binding"/>
    <property type="evidence" value="ECO:0007669"/>
    <property type="project" value="InterPro"/>
</dbReference>
<dbReference type="PIRSF" id="PIRSF037253">
    <property type="entry name" value="HTH_CBS_prd"/>
    <property type="match status" value="1"/>
</dbReference>
<dbReference type="InterPro" id="IPR046342">
    <property type="entry name" value="CBS_dom_sf"/>
</dbReference>
<reference evidence="4" key="2">
    <citation type="journal article" date="2014" name="ISME J.">
        <title>Microbial stratification in low pH oxic and suboxic macroscopic growths along an acid mine drainage.</title>
        <authorList>
            <person name="Mendez-Garcia C."/>
            <person name="Mesa V."/>
            <person name="Sprenger R.R."/>
            <person name="Richter M."/>
            <person name="Diez M.S."/>
            <person name="Solano J."/>
            <person name="Bargiela R."/>
            <person name="Golyshina O.V."/>
            <person name="Manteca A."/>
            <person name="Ramos J.L."/>
            <person name="Gallego J.R."/>
            <person name="Llorente I."/>
            <person name="Martins Dos Santos V.A."/>
            <person name="Jensen O.N."/>
            <person name="Pelaez A.I."/>
            <person name="Sanchez J."/>
            <person name="Ferrer M."/>
        </authorList>
    </citation>
    <scope>NUCLEOTIDE SEQUENCE</scope>
</reference>
<gene>
    <name evidence="4" type="ORF">B2A_13437</name>
</gene>
<dbReference type="SUPFAM" id="SSF47413">
    <property type="entry name" value="lambda repressor-like DNA-binding domains"/>
    <property type="match status" value="1"/>
</dbReference>
<proteinExistence type="predicted"/>
<sequence length="181" mass="20066">MSVEMLPTIQEIRKMRKNLGISQKELAGRTGVSQSYIARLEKGEINPTYEKVRKIYEVLNQSGMRANSIDIKVSKIMSAEVIVISSSESVVRALTLMREKGYSQLPVMEQKRIVGTITEADINDLLVNGKSLEILRNMIVKNIMGPALPQVDKGSPISMIYPILKFSNAVLIFDGGVLKGI</sequence>
<dbReference type="CDD" id="cd00093">
    <property type="entry name" value="HTH_XRE"/>
    <property type="match status" value="1"/>
</dbReference>
<reference evidence="4" key="1">
    <citation type="submission" date="2013-08" db="EMBL/GenBank/DDBJ databases">
        <authorList>
            <person name="Mendez C."/>
            <person name="Richter M."/>
            <person name="Ferrer M."/>
            <person name="Sanchez J."/>
        </authorList>
    </citation>
    <scope>NUCLEOTIDE SEQUENCE</scope>
</reference>
<keyword evidence="1" id="KW-0129">CBS domain</keyword>
<dbReference type="PROSITE" id="PS50943">
    <property type="entry name" value="HTH_CROC1"/>
    <property type="match status" value="1"/>
</dbReference>
<feature type="domain" description="CBS" evidence="3">
    <location>
        <begin position="77"/>
        <end position="132"/>
    </location>
</feature>
<dbReference type="Gene3D" id="1.10.260.40">
    <property type="entry name" value="lambda repressor-like DNA-binding domains"/>
    <property type="match status" value="1"/>
</dbReference>
<dbReference type="InterPro" id="IPR000644">
    <property type="entry name" value="CBS_dom"/>
</dbReference>
<evidence type="ECO:0000259" key="2">
    <source>
        <dbReference type="PROSITE" id="PS50943"/>
    </source>
</evidence>
<dbReference type="InterPro" id="IPR017158">
    <property type="entry name" value="Tscrpt-reg_CBS-contain_prd"/>
</dbReference>
<dbReference type="PROSITE" id="PS51371">
    <property type="entry name" value="CBS"/>
    <property type="match status" value="1"/>
</dbReference>
<dbReference type="Pfam" id="PF00571">
    <property type="entry name" value="CBS"/>
    <property type="match status" value="1"/>
</dbReference>
<dbReference type="Pfam" id="PF01381">
    <property type="entry name" value="HTH_3"/>
    <property type="match status" value="1"/>
</dbReference>
<dbReference type="SMART" id="SM00530">
    <property type="entry name" value="HTH_XRE"/>
    <property type="match status" value="1"/>
</dbReference>
<feature type="domain" description="HTH cro/C1-type" evidence="2">
    <location>
        <begin position="12"/>
        <end position="60"/>
    </location>
</feature>
<dbReference type="SUPFAM" id="SSF54631">
    <property type="entry name" value="CBS-domain pair"/>
    <property type="match status" value="1"/>
</dbReference>
<dbReference type="PANTHER" id="PTHR43080:SF2">
    <property type="entry name" value="CBS DOMAIN-CONTAINING PROTEIN"/>
    <property type="match status" value="1"/>
</dbReference>
<dbReference type="EMBL" id="AUZZ01009731">
    <property type="protein sequence ID" value="EQD32682.1"/>
    <property type="molecule type" value="Genomic_DNA"/>
</dbReference>
<evidence type="ECO:0000256" key="1">
    <source>
        <dbReference type="ARBA" id="ARBA00023122"/>
    </source>
</evidence>
<accession>T0YLA4</accession>
<evidence type="ECO:0000313" key="4">
    <source>
        <dbReference type="EMBL" id="EQD32682.1"/>
    </source>
</evidence>
<dbReference type="AlphaFoldDB" id="T0YLA4"/>
<comment type="caution">
    <text evidence="4">The sequence shown here is derived from an EMBL/GenBank/DDBJ whole genome shotgun (WGS) entry which is preliminary data.</text>
</comment>
<organism evidence="4">
    <name type="scientific">mine drainage metagenome</name>
    <dbReference type="NCBI Taxonomy" id="410659"/>
    <lineage>
        <taxon>unclassified sequences</taxon>
        <taxon>metagenomes</taxon>
        <taxon>ecological metagenomes</taxon>
    </lineage>
</organism>
<dbReference type="SMART" id="SM00116">
    <property type="entry name" value="CBS"/>
    <property type="match status" value="1"/>
</dbReference>
<protein>
    <submittedName>
        <fullName evidence="4">Transcriptional regulator with</fullName>
    </submittedName>
</protein>
<dbReference type="InterPro" id="IPR010982">
    <property type="entry name" value="Lambda_DNA-bd_dom_sf"/>
</dbReference>
<name>T0YLA4_9ZZZZ</name>
<dbReference type="Gene3D" id="3.10.580.10">
    <property type="entry name" value="CBS-domain"/>
    <property type="match status" value="1"/>
</dbReference>
<dbReference type="InterPro" id="IPR001387">
    <property type="entry name" value="Cro/C1-type_HTH"/>
</dbReference>
<dbReference type="PANTHER" id="PTHR43080">
    <property type="entry name" value="CBS DOMAIN-CONTAINING PROTEIN CBSX3, MITOCHONDRIAL"/>
    <property type="match status" value="1"/>
</dbReference>
<evidence type="ECO:0000259" key="3">
    <source>
        <dbReference type="PROSITE" id="PS51371"/>
    </source>
</evidence>
<dbReference type="InterPro" id="IPR051257">
    <property type="entry name" value="Diverse_CBS-Domain"/>
</dbReference>
<feature type="non-terminal residue" evidence="4">
    <location>
        <position position="181"/>
    </location>
</feature>